<keyword evidence="3" id="KW-1185">Reference proteome</keyword>
<accession>A0ABN1L3Y4</accession>
<organism evidence="2 3">
    <name type="scientific">Colwellia asteriadis</name>
    <dbReference type="NCBI Taxonomy" id="517723"/>
    <lineage>
        <taxon>Bacteria</taxon>
        <taxon>Pseudomonadati</taxon>
        <taxon>Pseudomonadota</taxon>
        <taxon>Gammaproteobacteria</taxon>
        <taxon>Alteromonadales</taxon>
        <taxon>Colwelliaceae</taxon>
        <taxon>Colwellia</taxon>
    </lineage>
</organism>
<keyword evidence="1" id="KW-0812">Transmembrane</keyword>
<dbReference type="RefSeq" id="WP_343815059.1">
    <property type="nucleotide sequence ID" value="NZ_BAAAFA010000002.1"/>
</dbReference>
<protein>
    <recommendedName>
        <fullName evidence="4">DUF2834 domain-containing protein</fullName>
    </recommendedName>
</protein>
<evidence type="ECO:0000256" key="1">
    <source>
        <dbReference type="SAM" id="Phobius"/>
    </source>
</evidence>
<dbReference type="Proteomes" id="UP001500021">
    <property type="component" value="Unassembled WGS sequence"/>
</dbReference>
<proteinExistence type="predicted"/>
<comment type="caution">
    <text evidence="2">The sequence shown here is derived from an EMBL/GenBank/DDBJ whole genome shotgun (WGS) entry which is preliminary data.</text>
</comment>
<evidence type="ECO:0008006" key="4">
    <source>
        <dbReference type="Google" id="ProtNLM"/>
    </source>
</evidence>
<gene>
    <name evidence="2" type="ORF">GCM10009111_07030</name>
</gene>
<reference evidence="2 3" key="1">
    <citation type="journal article" date="2019" name="Int. J. Syst. Evol. Microbiol.">
        <title>The Global Catalogue of Microorganisms (GCM) 10K type strain sequencing project: providing services to taxonomists for standard genome sequencing and annotation.</title>
        <authorList>
            <consortium name="The Broad Institute Genomics Platform"/>
            <consortium name="The Broad Institute Genome Sequencing Center for Infectious Disease"/>
            <person name="Wu L."/>
            <person name="Ma J."/>
        </authorList>
    </citation>
    <scope>NUCLEOTIDE SEQUENCE [LARGE SCALE GENOMIC DNA]</scope>
    <source>
        <strain evidence="2 3">JCM 15608</strain>
    </source>
</reference>
<keyword evidence="1" id="KW-0472">Membrane</keyword>
<dbReference type="EMBL" id="BAAAFA010000002">
    <property type="protein sequence ID" value="GAA0812709.1"/>
    <property type="molecule type" value="Genomic_DNA"/>
</dbReference>
<feature type="transmembrane region" description="Helical" evidence="1">
    <location>
        <begin position="69"/>
        <end position="89"/>
    </location>
</feature>
<evidence type="ECO:0000313" key="3">
    <source>
        <dbReference type="Proteomes" id="UP001500021"/>
    </source>
</evidence>
<sequence>MTFELPIIVLNLVIILLAYLWFYPTSVGNNINKIAWYDCFVSGLALLVVGFKYWGSGQVFSLLGWEMNWFWFTLLSFTLIEIPILLWYFRQYPPEGE</sequence>
<feature type="transmembrane region" description="Helical" evidence="1">
    <location>
        <begin position="35"/>
        <end position="54"/>
    </location>
</feature>
<evidence type="ECO:0000313" key="2">
    <source>
        <dbReference type="EMBL" id="GAA0812709.1"/>
    </source>
</evidence>
<keyword evidence="1" id="KW-1133">Transmembrane helix</keyword>
<name>A0ABN1L3Y4_9GAMM</name>
<feature type="transmembrane region" description="Helical" evidence="1">
    <location>
        <begin position="6"/>
        <end position="23"/>
    </location>
</feature>